<dbReference type="SUPFAM" id="SSF81518">
    <property type="entry name" value="Subunit XI (6.4 kDa protein) of cytochrome bc1 complex (Ubiquinol-cytochrome c reductase)"/>
    <property type="match status" value="1"/>
</dbReference>
<dbReference type="Gene3D" id="1.20.5.220">
    <property type="match status" value="1"/>
</dbReference>
<evidence type="ECO:0000313" key="2">
    <source>
        <dbReference type="Proteomes" id="UP001044222"/>
    </source>
</evidence>
<dbReference type="GO" id="GO:0006122">
    <property type="term" value="P:mitochondrial electron transport, ubiquinol to cytochrome c"/>
    <property type="evidence" value="ECO:0007669"/>
    <property type="project" value="InterPro"/>
</dbReference>
<dbReference type="InterPro" id="IPR015089">
    <property type="entry name" value="UQCR"/>
</dbReference>
<reference evidence="1" key="1">
    <citation type="submission" date="2021-01" db="EMBL/GenBank/DDBJ databases">
        <title>A chromosome-scale assembly of European eel, Anguilla anguilla.</title>
        <authorList>
            <person name="Henkel C."/>
            <person name="Jong-Raadsen S.A."/>
            <person name="Dufour S."/>
            <person name="Weltzien F.-A."/>
            <person name="Palstra A.P."/>
            <person name="Pelster B."/>
            <person name="Spaink H.P."/>
            <person name="Van Den Thillart G.E."/>
            <person name="Jansen H."/>
            <person name="Zahm M."/>
            <person name="Klopp C."/>
            <person name="Cedric C."/>
            <person name="Louis A."/>
            <person name="Berthelot C."/>
            <person name="Parey E."/>
            <person name="Roest Crollius H."/>
            <person name="Montfort J."/>
            <person name="Robinson-Rechavi M."/>
            <person name="Bucao C."/>
            <person name="Bouchez O."/>
            <person name="Gislard M."/>
            <person name="Lluch J."/>
            <person name="Milhes M."/>
            <person name="Lampietro C."/>
            <person name="Lopez Roques C."/>
            <person name="Donnadieu C."/>
            <person name="Braasch I."/>
            <person name="Desvignes T."/>
            <person name="Postlethwait J."/>
            <person name="Bobe J."/>
            <person name="Guiguen Y."/>
            <person name="Dirks R."/>
        </authorList>
    </citation>
    <scope>NUCLEOTIDE SEQUENCE</scope>
    <source>
        <strain evidence="1">Tag_6206</strain>
        <tissue evidence="1">Liver</tissue>
    </source>
</reference>
<protein>
    <recommendedName>
        <fullName evidence="3">Cytochrome b-c1 complex subunit 10</fullName>
    </recommendedName>
</protein>
<dbReference type="PANTHER" id="PTHR15420">
    <property type="entry name" value="UBIQUINOL-CYTOCHROME C REDUCTASE COMPLEX 6.4 KD PROTEIN"/>
    <property type="match status" value="1"/>
</dbReference>
<evidence type="ECO:0008006" key="3">
    <source>
        <dbReference type="Google" id="ProtNLM"/>
    </source>
</evidence>
<dbReference type="EMBL" id="JAFIRN010000004">
    <property type="protein sequence ID" value="KAG5851344.1"/>
    <property type="molecule type" value="Genomic_DNA"/>
</dbReference>
<dbReference type="Proteomes" id="UP001044222">
    <property type="component" value="Unassembled WGS sequence"/>
</dbReference>
<evidence type="ECO:0000313" key="1">
    <source>
        <dbReference type="EMBL" id="KAG5851344.1"/>
    </source>
</evidence>
<dbReference type="PANTHER" id="PTHR15420:SF2">
    <property type="entry name" value="CYTOCHROME B-C1 COMPLEX SUBUNIT 10"/>
    <property type="match status" value="1"/>
</dbReference>
<name>A0A9D3MLZ5_ANGAN</name>
<dbReference type="AlphaFoldDB" id="A0A9D3MLZ5"/>
<feature type="non-terminal residue" evidence="1">
    <location>
        <position position="1"/>
    </location>
</feature>
<sequence length="90" mass="10122">FIQALRTTLRGPSAAICGSRTKQDRRRSDSKMPNKIIQLIGPKYVSILKTWVPTMAGWGVVGGVAVVHFTDWRLILDYVPYINGKFKTDD</sequence>
<dbReference type="Pfam" id="PF08997">
    <property type="entry name" value="UCR_6-4kD"/>
    <property type="match status" value="1"/>
</dbReference>
<organism evidence="1 2">
    <name type="scientific">Anguilla anguilla</name>
    <name type="common">European freshwater eel</name>
    <name type="synonym">Muraena anguilla</name>
    <dbReference type="NCBI Taxonomy" id="7936"/>
    <lineage>
        <taxon>Eukaryota</taxon>
        <taxon>Metazoa</taxon>
        <taxon>Chordata</taxon>
        <taxon>Craniata</taxon>
        <taxon>Vertebrata</taxon>
        <taxon>Euteleostomi</taxon>
        <taxon>Actinopterygii</taxon>
        <taxon>Neopterygii</taxon>
        <taxon>Teleostei</taxon>
        <taxon>Anguilliformes</taxon>
        <taxon>Anguillidae</taxon>
        <taxon>Anguilla</taxon>
    </lineage>
</organism>
<gene>
    <name evidence="1" type="ORF">ANANG_G00092220</name>
</gene>
<comment type="caution">
    <text evidence="1">The sequence shown here is derived from an EMBL/GenBank/DDBJ whole genome shotgun (WGS) entry which is preliminary data.</text>
</comment>
<proteinExistence type="predicted"/>
<dbReference type="InterPro" id="IPR029027">
    <property type="entry name" value="Single_a-helix_sf"/>
</dbReference>
<accession>A0A9D3MLZ5</accession>
<keyword evidence="2" id="KW-1185">Reference proteome</keyword>
<dbReference type="GO" id="GO:0005743">
    <property type="term" value="C:mitochondrial inner membrane"/>
    <property type="evidence" value="ECO:0007669"/>
    <property type="project" value="TreeGrafter"/>
</dbReference>